<dbReference type="KEGG" id="ovb:NB640_03170"/>
<dbReference type="InterPro" id="IPR037185">
    <property type="entry name" value="EmrE-like"/>
</dbReference>
<keyword evidence="1" id="KW-0472">Membrane</keyword>
<proteinExistence type="predicted"/>
<gene>
    <name evidence="3" type="ORF">NB640_03170</name>
</gene>
<protein>
    <submittedName>
        <fullName evidence="3">DMT family transporter</fullName>
    </submittedName>
</protein>
<dbReference type="SUPFAM" id="SSF103481">
    <property type="entry name" value="Multidrug resistance efflux transporter EmrE"/>
    <property type="match status" value="1"/>
</dbReference>
<reference evidence="3" key="1">
    <citation type="journal article" date="2022" name="Front. Microbiol.">
        <title>New perspectives on an old grouping: The genomic and phenotypic variability of Oxalobacter formigenes and the implications for calcium oxalate stone prevention.</title>
        <authorList>
            <person name="Chmiel J.A."/>
            <person name="Carr C."/>
            <person name="Stuivenberg G.A."/>
            <person name="Venema R."/>
            <person name="Chanyi R.M."/>
            <person name="Al K.F."/>
            <person name="Giguere D."/>
            <person name="Say H."/>
            <person name="Akouris P.P."/>
            <person name="Dominguez Romero S.A."/>
            <person name="Kwong A."/>
            <person name="Tai V."/>
            <person name="Koval S.F."/>
            <person name="Razvi H."/>
            <person name="Bjazevic J."/>
            <person name="Burton J.P."/>
        </authorList>
    </citation>
    <scope>NUCLEOTIDE SEQUENCE</scope>
    <source>
        <strain evidence="3">WoOx3</strain>
    </source>
</reference>
<dbReference type="PANTHER" id="PTHR22911">
    <property type="entry name" value="ACYL-MALONYL CONDENSING ENZYME-RELATED"/>
    <property type="match status" value="1"/>
</dbReference>
<keyword evidence="1" id="KW-0812">Transmembrane</keyword>
<dbReference type="Pfam" id="PF00892">
    <property type="entry name" value="EamA"/>
    <property type="match status" value="2"/>
</dbReference>
<keyword evidence="4" id="KW-1185">Reference proteome</keyword>
<feature type="transmembrane region" description="Helical" evidence="1">
    <location>
        <begin position="124"/>
        <end position="143"/>
    </location>
</feature>
<dbReference type="AlphaFoldDB" id="A0A9E9LYE4"/>
<feature type="transmembrane region" description="Helical" evidence="1">
    <location>
        <begin position="149"/>
        <end position="170"/>
    </location>
</feature>
<evidence type="ECO:0000313" key="3">
    <source>
        <dbReference type="EMBL" id="WAW10676.1"/>
    </source>
</evidence>
<feature type="transmembrane region" description="Helical" evidence="1">
    <location>
        <begin position="182"/>
        <end position="202"/>
    </location>
</feature>
<feature type="domain" description="EamA" evidence="2">
    <location>
        <begin position="151"/>
        <end position="274"/>
    </location>
</feature>
<feature type="transmembrane region" description="Helical" evidence="1">
    <location>
        <begin position="208"/>
        <end position="229"/>
    </location>
</feature>
<feature type="domain" description="EamA" evidence="2">
    <location>
        <begin position="6"/>
        <end position="138"/>
    </location>
</feature>
<accession>A0A9E9LYE4</accession>
<feature type="transmembrane region" description="Helical" evidence="1">
    <location>
        <begin position="267"/>
        <end position="285"/>
    </location>
</feature>
<dbReference type="InterPro" id="IPR000620">
    <property type="entry name" value="EamA_dom"/>
</dbReference>
<sequence length="294" mass="32104">MTRRPAFFLMVLVPLLWSMAGIFTRQLALLKNVEIVFWRSLFAAIFVAAYLVVARKEPFFSGLKKLGLSGFLSALMWAVIFTCFMLALTLTTVANTLLVGSITPLLTAFFSWLFLGKKTPVRTWIAIVFTIAGVVWIFAGNIGNMKDTHLAGLLFALAVPFAYATNYIIFSRAGKTIDMMPAIFLGGVLSSAAMIPLALPLEASVSDIGILAVLGVFQLGLPCLLLVYVSRFLFPAEMALIAMLEIVLGPLWVWIGIKEVPSVETLVGGSVVLLCLLSHEVASMLHMRNKRGNL</sequence>
<dbReference type="RefSeq" id="WP_269309708.1">
    <property type="nucleotide sequence ID" value="NZ_CP098242.1"/>
</dbReference>
<feature type="transmembrane region" description="Helical" evidence="1">
    <location>
        <begin position="66"/>
        <end position="90"/>
    </location>
</feature>
<feature type="transmembrane region" description="Helical" evidence="1">
    <location>
        <begin position="96"/>
        <end position="115"/>
    </location>
</feature>
<evidence type="ECO:0000259" key="2">
    <source>
        <dbReference type="Pfam" id="PF00892"/>
    </source>
</evidence>
<dbReference type="Proteomes" id="UP001156215">
    <property type="component" value="Chromosome"/>
</dbReference>
<feature type="transmembrane region" description="Helical" evidence="1">
    <location>
        <begin position="236"/>
        <end position="255"/>
    </location>
</feature>
<dbReference type="PANTHER" id="PTHR22911:SF135">
    <property type="entry name" value="BLR4310 PROTEIN"/>
    <property type="match status" value="1"/>
</dbReference>
<dbReference type="GO" id="GO:0016020">
    <property type="term" value="C:membrane"/>
    <property type="evidence" value="ECO:0007669"/>
    <property type="project" value="InterPro"/>
</dbReference>
<keyword evidence="1" id="KW-1133">Transmembrane helix</keyword>
<evidence type="ECO:0000313" key="4">
    <source>
        <dbReference type="Proteomes" id="UP001156215"/>
    </source>
</evidence>
<dbReference type="EMBL" id="CP098242">
    <property type="protein sequence ID" value="WAW10676.1"/>
    <property type="molecule type" value="Genomic_DNA"/>
</dbReference>
<organism evidence="3 4">
    <name type="scientific">Oxalobacter vibrioformis</name>
    <dbReference type="NCBI Taxonomy" id="933080"/>
    <lineage>
        <taxon>Bacteria</taxon>
        <taxon>Pseudomonadati</taxon>
        <taxon>Pseudomonadota</taxon>
        <taxon>Betaproteobacteria</taxon>
        <taxon>Burkholderiales</taxon>
        <taxon>Oxalobacteraceae</taxon>
        <taxon>Oxalobacter</taxon>
    </lineage>
</organism>
<feature type="transmembrane region" description="Helical" evidence="1">
    <location>
        <begin position="36"/>
        <end position="54"/>
    </location>
</feature>
<evidence type="ECO:0000256" key="1">
    <source>
        <dbReference type="SAM" id="Phobius"/>
    </source>
</evidence>
<name>A0A9E9LYE4_9BURK</name>